<dbReference type="GO" id="GO:0005886">
    <property type="term" value="C:plasma membrane"/>
    <property type="evidence" value="ECO:0007669"/>
    <property type="project" value="UniProtKB-SubCell"/>
</dbReference>
<evidence type="ECO:0000256" key="6">
    <source>
        <dbReference type="ARBA" id="ARBA00023136"/>
    </source>
</evidence>
<dbReference type="InterPro" id="IPR028250">
    <property type="entry name" value="DsbDN"/>
</dbReference>
<evidence type="ECO:0000313" key="14">
    <source>
        <dbReference type="Proteomes" id="UP000277577"/>
    </source>
</evidence>
<dbReference type="InterPro" id="IPR035671">
    <property type="entry name" value="DsbD_gamma"/>
</dbReference>
<protein>
    <submittedName>
        <fullName evidence="11">Thiol:disulfide interchange protein DsbD</fullName>
        <ecNumber evidence="12">1.8.1.8</ecNumber>
    </submittedName>
</protein>
<organism evidence="11 13">
    <name type="scientific">Legionella cherrii</name>
    <dbReference type="NCBI Taxonomy" id="28084"/>
    <lineage>
        <taxon>Bacteria</taxon>
        <taxon>Pseudomonadati</taxon>
        <taxon>Pseudomonadota</taxon>
        <taxon>Gammaproteobacteria</taxon>
        <taxon>Legionellales</taxon>
        <taxon>Legionellaceae</taxon>
        <taxon>Legionella</taxon>
    </lineage>
</organism>
<dbReference type="PROSITE" id="PS00194">
    <property type="entry name" value="THIOREDOXIN_1"/>
    <property type="match status" value="1"/>
</dbReference>
<dbReference type="CDD" id="cd02953">
    <property type="entry name" value="DsbDgamma"/>
    <property type="match status" value="1"/>
</dbReference>
<feature type="transmembrane region" description="Helical" evidence="8">
    <location>
        <begin position="255"/>
        <end position="277"/>
    </location>
</feature>
<keyword evidence="6 8" id="KW-0472">Membrane</keyword>
<feature type="transmembrane region" description="Helical" evidence="8">
    <location>
        <begin position="175"/>
        <end position="207"/>
    </location>
</feature>
<sequence>MRKWFLLLFCCITTFALHATPLPAAEVFQVNVTTVDPNTFAINFQIKPNYFLYSDRIKLTTKTNSTVQIGTLRFPSTEKKVDKQGHVYPVYRNHVTIPVGILGNKPGKALVNLHYQGCSDDGFCYAPETQAIQLTIDDSLALTQASLEQSNNTQPAVAEETQNEGITKVFSSHNWLLILITFYGFGLLLSFTPCILPMVPVLSGIIVGHGKEITTRKAFFLSLSYVVSMSITYSIIGAVVALLGSNLQVSMQSPWSVGVFSLIFLLLALSMFGFYEFKLPHSWQAKIHGSSNQRGGHYLGAAIMGCLSTLILSPCVTAPLIGVLTYIAQTGNVLLGCLTLFVLGLGMGTPLLLIGTSAGKWLPETGSWMNTIKALFGIIFIAVAIVLISRITPPLFSMMLWASLLIFSGIYSGALTYSATHREKFNQGVGLILLVYGFLILVGASMGATNPLQPLTTVQSANAAPVNTAIKTQQEQTLSSIKKALTEAKGNPVMLDFYADWCTSCKVMDATTFKDPRVQEALARFTVIKIDVTANTAEHKAILNYFHVVAPPTFIFFDEQGKELNQLKLVGEVSANKFLKIVQQIN</sequence>
<dbReference type="PANTHER" id="PTHR32234">
    <property type="entry name" value="THIOL:DISULFIDE INTERCHANGE PROTEIN DSBD"/>
    <property type="match status" value="1"/>
</dbReference>
<accession>A0A0W0SH55</accession>
<feature type="signal peptide" evidence="9">
    <location>
        <begin position="1"/>
        <end position="19"/>
    </location>
</feature>
<dbReference type="EC" id="1.8.1.8" evidence="12"/>
<keyword evidence="14" id="KW-1185">Reference proteome</keyword>
<dbReference type="AlphaFoldDB" id="A0A0W0SH55"/>
<evidence type="ECO:0000256" key="7">
    <source>
        <dbReference type="ARBA" id="ARBA00023284"/>
    </source>
</evidence>
<dbReference type="SUPFAM" id="SSF74863">
    <property type="entry name" value="Thiol:disulfide interchange protein DsbD, N-terminal domain (DsbD-alpha)"/>
    <property type="match status" value="1"/>
</dbReference>
<feature type="transmembrane region" description="Helical" evidence="8">
    <location>
        <begin position="374"/>
        <end position="392"/>
    </location>
</feature>
<feature type="transmembrane region" description="Helical" evidence="8">
    <location>
        <begin position="219"/>
        <end position="243"/>
    </location>
</feature>
<dbReference type="SUPFAM" id="SSF52833">
    <property type="entry name" value="Thioredoxin-like"/>
    <property type="match status" value="1"/>
</dbReference>
<feature type="transmembrane region" description="Helical" evidence="8">
    <location>
        <begin position="429"/>
        <end position="448"/>
    </location>
</feature>
<evidence type="ECO:0000256" key="4">
    <source>
        <dbReference type="ARBA" id="ARBA00022748"/>
    </source>
</evidence>
<dbReference type="GO" id="GO:0017004">
    <property type="term" value="P:cytochrome complex assembly"/>
    <property type="evidence" value="ECO:0007669"/>
    <property type="project" value="UniProtKB-KW"/>
</dbReference>
<feature type="transmembrane region" description="Helical" evidence="8">
    <location>
        <begin position="398"/>
        <end position="417"/>
    </location>
</feature>
<evidence type="ECO:0000256" key="3">
    <source>
        <dbReference type="ARBA" id="ARBA00022692"/>
    </source>
</evidence>
<name>A0A0W0SH55_9GAMM</name>
<evidence type="ECO:0000313" key="11">
    <source>
        <dbReference type="EMBL" id="KTC82523.1"/>
    </source>
</evidence>
<dbReference type="Pfam" id="PF13098">
    <property type="entry name" value="Thioredoxin_2"/>
    <property type="match status" value="1"/>
</dbReference>
<reference evidence="12 14" key="2">
    <citation type="submission" date="2018-12" db="EMBL/GenBank/DDBJ databases">
        <authorList>
            <consortium name="Pathogen Informatics"/>
        </authorList>
    </citation>
    <scope>NUCLEOTIDE SEQUENCE [LARGE SCALE GENOMIC DNA]</scope>
    <source>
        <strain evidence="12 14">NCTC11976</strain>
    </source>
</reference>
<comment type="subcellular location">
    <subcellularLocation>
        <location evidence="1">Cell membrane</location>
        <topology evidence="1">Multi-pass membrane protein</topology>
    </subcellularLocation>
</comment>
<evidence type="ECO:0000256" key="5">
    <source>
        <dbReference type="ARBA" id="ARBA00022989"/>
    </source>
</evidence>
<dbReference type="GO" id="GO:0047134">
    <property type="term" value="F:protein-disulfide reductase [NAD(P)H] activity"/>
    <property type="evidence" value="ECO:0007669"/>
    <property type="project" value="UniProtKB-EC"/>
</dbReference>
<dbReference type="Pfam" id="PF02683">
    <property type="entry name" value="DsbD_TM"/>
    <property type="match status" value="1"/>
</dbReference>
<evidence type="ECO:0000256" key="8">
    <source>
        <dbReference type="SAM" id="Phobius"/>
    </source>
</evidence>
<dbReference type="PANTHER" id="PTHR32234:SF0">
    <property type="entry name" value="THIOL:DISULFIDE INTERCHANGE PROTEIN DSBD"/>
    <property type="match status" value="1"/>
</dbReference>
<keyword evidence="5 8" id="KW-1133">Transmembrane helix</keyword>
<keyword evidence="3 8" id="KW-0812">Transmembrane</keyword>
<dbReference type="EMBL" id="LNXW01000008">
    <property type="protein sequence ID" value="KTC82523.1"/>
    <property type="molecule type" value="Genomic_DNA"/>
</dbReference>
<feature type="transmembrane region" description="Helical" evidence="8">
    <location>
        <begin position="298"/>
        <end position="327"/>
    </location>
</feature>
<reference evidence="11 13" key="1">
    <citation type="submission" date="2015-11" db="EMBL/GenBank/DDBJ databases">
        <title>Genomic analysis of 38 Legionella species identifies large and diverse effector repertoires.</title>
        <authorList>
            <person name="Burstein D."/>
            <person name="Amaro F."/>
            <person name="Zusman T."/>
            <person name="Lifshitz Z."/>
            <person name="Cohen O."/>
            <person name="Gilbert J.A."/>
            <person name="Pupko T."/>
            <person name="Shuman H.A."/>
            <person name="Segal G."/>
        </authorList>
    </citation>
    <scope>NUCLEOTIDE SEQUENCE [LARGE SCALE GENOMIC DNA]</scope>
    <source>
        <strain evidence="11 13">ORW</strain>
    </source>
</reference>
<keyword evidence="7" id="KW-0676">Redox-active center</keyword>
<dbReference type="InterPro" id="IPR003834">
    <property type="entry name" value="Cyt_c_assmbl_TM_dom"/>
</dbReference>
<gene>
    <name evidence="11" type="primary">lidC</name>
    <name evidence="11" type="ORF">Lche_0203</name>
    <name evidence="12" type="ORF">NCTC11976_01367</name>
</gene>
<feature type="chain" id="PRO_5030019533" evidence="9">
    <location>
        <begin position="20"/>
        <end position="586"/>
    </location>
</feature>
<dbReference type="InterPro" id="IPR017937">
    <property type="entry name" value="Thioredoxin_CS"/>
</dbReference>
<feature type="transmembrane region" description="Helical" evidence="8">
    <location>
        <begin position="333"/>
        <end position="354"/>
    </location>
</feature>
<dbReference type="InterPro" id="IPR036249">
    <property type="entry name" value="Thioredoxin-like_sf"/>
</dbReference>
<dbReference type="InterPro" id="IPR036929">
    <property type="entry name" value="DsbDN_sf"/>
</dbReference>
<dbReference type="EMBL" id="LR134173">
    <property type="protein sequence ID" value="VEB35456.1"/>
    <property type="molecule type" value="Genomic_DNA"/>
</dbReference>
<keyword evidence="4" id="KW-0201">Cytochrome c-type biogenesis</keyword>
<dbReference type="InterPro" id="IPR012336">
    <property type="entry name" value="Thioredoxin-like_fold"/>
</dbReference>
<dbReference type="Gene3D" id="3.40.30.10">
    <property type="entry name" value="Glutaredoxin"/>
    <property type="match status" value="1"/>
</dbReference>
<dbReference type="Proteomes" id="UP000054921">
    <property type="component" value="Unassembled WGS sequence"/>
</dbReference>
<dbReference type="NCBIfam" id="NF001419">
    <property type="entry name" value="PRK00293.1"/>
    <property type="match status" value="1"/>
</dbReference>
<evidence type="ECO:0000313" key="13">
    <source>
        <dbReference type="Proteomes" id="UP000054921"/>
    </source>
</evidence>
<evidence type="ECO:0000256" key="2">
    <source>
        <dbReference type="ARBA" id="ARBA00022475"/>
    </source>
</evidence>
<feature type="domain" description="Thioredoxin" evidence="10">
    <location>
        <begin position="444"/>
        <end position="586"/>
    </location>
</feature>
<dbReference type="STRING" id="28084.Lche_0203"/>
<keyword evidence="2" id="KW-1003">Cell membrane</keyword>
<evidence type="ECO:0000313" key="12">
    <source>
        <dbReference type="EMBL" id="VEB35456.1"/>
    </source>
</evidence>
<dbReference type="Proteomes" id="UP000277577">
    <property type="component" value="Chromosome"/>
</dbReference>
<evidence type="ECO:0000256" key="1">
    <source>
        <dbReference type="ARBA" id="ARBA00004651"/>
    </source>
</evidence>
<dbReference type="PROSITE" id="PS51352">
    <property type="entry name" value="THIOREDOXIN_2"/>
    <property type="match status" value="1"/>
</dbReference>
<keyword evidence="12" id="KW-0560">Oxidoreductase</keyword>
<keyword evidence="9" id="KW-0732">Signal</keyword>
<evidence type="ECO:0000256" key="9">
    <source>
        <dbReference type="SAM" id="SignalP"/>
    </source>
</evidence>
<dbReference type="Gene3D" id="2.60.40.1250">
    <property type="entry name" value="Thiol:disulfide interchange protein DsbD, N-terminal domain"/>
    <property type="match status" value="1"/>
</dbReference>
<evidence type="ECO:0000259" key="10">
    <source>
        <dbReference type="PROSITE" id="PS51352"/>
    </source>
</evidence>
<dbReference type="OrthoDB" id="9811036at2"/>
<dbReference type="InterPro" id="IPR013766">
    <property type="entry name" value="Thioredoxin_domain"/>
</dbReference>
<dbReference type="RefSeq" id="WP_028381155.1">
    <property type="nucleotide sequence ID" value="NZ_CAAAIT010000004.1"/>
</dbReference>
<dbReference type="PATRIC" id="fig|28084.5.peg.218"/>
<dbReference type="Pfam" id="PF11412">
    <property type="entry name" value="DsbD_N"/>
    <property type="match status" value="1"/>
</dbReference>
<proteinExistence type="predicted"/>
<dbReference type="GO" id="GO:0045454">
    <property type="term" value="P:cell redox homeostasis"/>
    <property type="evidence" value="ECO:0007669"/>
    <property type="project" value="TreeGrafter"/>
</dbReference>